<reference evidence="3" key="1">
    <citation type="submission" date="2024-02" db="UniProtKB">
        <authorList>
            <consortium name="WormBaseParasite"/>
        </authorList>
    </citation>
    <scope>IDENTIFICATION</scope>
</reference>
<evidence type="ECO:0000313" key="3">
    <source>
        <dbReference type="WBParaSite" id="MBELARI_LOCUS10301"/>
    </source>
</evidence>
<evidence type="ECO:0000313" key="2">
    <source>
        <dbReference type="Proteomes" id="UP000887575"/>
    </source>
</evidence>
<sequence>MSLPSSPALFHTPKASLNWKNGINGKKGFEANIDDDCTDDCTILPMTLSCTDLVITPELNEKPPSSQNKVFLVPKHRISPIKNTNLMAGWGNSASSPALDKIDDNFIFDFRPLFTKGKTPDQKRFQRNEQQKAMPAMPIRPSLGSLGAISGNGNSVLHSQHTVPSFNSQTPPSVQAPKEIVYVTKEKDQ</sequence>
<feature type="compositionally biased region" description="Polar residues" evidence="1">
    <location>
        <begin position="151"/>
        <end position="173"/>
    </location>
</feature>
<proteinExistence type="predicted"/>
<organism evidence="2 3">
    <name type="scientific">Mesorhabditis belari</name>
    <dbReference type="NCBI Taxonomy" id="2138241"/>
    <lineage>
        <taxon>Eukaryota</taxon>
        <taxon>Metazoa</taxon>
        <taxon>Ecdysozoa</taxon>
        <taxon>Nematoda</taxon>
        <taxon>Chromadorea</taxon>
        <taxon>Rhabditida</taxon>
        <taxon>Rhabditina</taxon>
        <taxon>Rhabditomorpha</taxon>
        <taxon>Rhabditoidea</taxon>
        <taxon>Rhabditidae</taxon>
        <taxon>Mesorhabditinae</taxon>
        <taxon>Mesorhabditis</taxon>
    </lineage>
</organism>
<dbReference type="WBParaSite" id="MBELARI_LOCUS10301">
    <property type="protein sequence ID" value="MBELARI_LOCUS10301"/>
    <property type="gene ID" value="MBELARI_LOCUS10301"/>
</dbReference>
<keyword evidence="2" id="KW-1185">Reference proteome</keyword>
<evidence type="ECO:0000256" key="1">
    <source>
        <dbReference type="SAM" id="MobiDB-lite"/>
    </source>
</evidence>
<dbReference type="AlphaFoldDB" id="A0AAF3J1G9"/>
<accession>A0AAF3J1G9</accession>
<protein>
    <submittedName>
        <fullName evidence="3">Uncharacterized protein</fullName>
    </submittedName>
</protein>
<name>A0AAF3J1G9_9BILA</name>
<feature type="region of interest" description="Disordered" evidence="1">
    <location>
        <begin position="147"/>
        <end position="189"/>
    </location>
</feature>
<dbReference type="Proteomes" id="UP000887575">
    <property type="component" value="Unassembled WGS sequence"/>
</dbReference>